<reference evidence="1 2" key="1">
    <citation type="journal article" date="2023" name="ACS Omega">
        <title>Identification of the Neoaspergillic Acid Biosynthesis Gene Cluster by Establishing an In Vitro CRISPR-Ribonucleoprotein Genetic System in Aspergillus melleus.</title>
        <authorList>
            <person name="Yuan B."/>
            <person name="Grau M.F."/>
            <person name="Murata R.M."/>
            <person name="Torok T."/>
            <person name="Venkateswaran K."/>
            <person name="Stajich J.E."/>
            <person name="Wang C.C.C."/>
        </authorList>
    </citation>
    <scope>NUCLEOTIDE SEQUENCE [LARGE SCALE GENOMIC DNA]</scope>
    <source>
        <strain evidence="1 2">IMV 1140</strain>
    </source>
</reference>
<name>A0ACC3ATR2_9EURO</name>
<dbReference type="Proteomes" id="UP001177260">
    <property type="component" value="Unassembled WGS sequence"/>
</dbReference>
<comment type="caution">
    <text evidence="1">The sequence shown here is derived from an EMBL/GenBank/DDBJ whole genome shotgun (WGS) entry which is preliminary data.</text>
</comment>
<organism evidence="1 2">
    <name type="scientific">Aspergillus melleus</name>
    <dbReference type="NCBI Taxonomy" id="138277"/>
    <lineage>
        <taxon>Eukaryota</taxon>
        <taxon>Fungi</taxon>
        <taxon>Dikarya</taxon>
        <taxon>Ascomycota</taxon>
        <taxon>Pezizomycotina</taxon>
        <taxon>Eurotiomycetes</taxon>
        <taxon>Eurotiomycetidae</taxon>
        <taxon>Eurotiales</taxon>
        <taxon>Aspergillaceae</taxon>
        <taxon>Aspergillus</taxon>
        <taxon>Aspergillus subgen. Circumdati</taxon>
    </lineage>
</organism>
<accession>A0ACC3ATR2</accession>
<keyword evidence="2" id="KW-1185">Reference proteome</keyword>
<sequence>MKLDRLLVPSMAVLGPQQPQDSYSTLFTFGDSYTSTKFNTSGIQPTLDHPMGNPTLGQGTSAGGINWAGYLTTVYNDTAVLNFNLAVFGATVDNSIVDGEPIDLVDQVSRNFGDHYCSSLESSPGWTSDTALFAIWIGINE</sequence>
<evidence type="ECO:0000313" key="2">
    <source>
        <dbReference type="Proteomes" id="UP001177260"/>
    </source>
</evidence>
<evidence type="ECO:0000313" key="1">
    <source>
        <dbReference type="EMBL" id="KAK1140881.1"/>
    </source>
</evidence>
<protein>
    <submittedName>
        <fullName evidence="1">Uncharacterized protein</fullName>
    </submittedName>
</protein>
<gene>
    <name evidence="1" type="ORF">N8T08_009754</name>
</gene>
<dbReference type="EMBL" id="JAOPJF010000073">
    <property type="protein sequence ID" value="KAK1140881.1"/>
    <property type="molecule type" value="Genomic_DNA"/>
</dbReference>
<proteinExistence type="predicted"/>